<evidence type="ECO:0000256" key="3">
    <source>
        <dbReference type="ARBA" id="ARBA00023082"/>
    </source>
</evidence>
<keyword evidence="4" id="KW-0804">Transcription</keyword>
<keyword evidence="2" id="KW-0805">Transcription regulation</keyword>
<dbReference type="EMBL" id="JBHULR010000015">
    <property type="protein sequence ID" value="MFD2549347.1"/>
    <property type="molecule type" value="Genomic_DNA"/>
</dbReference>
<protein>
    <submittedName>
        <fullName evidence="7">RNA polymerase sigma factor</fullName>
    </submittedName>
</protein>
<sequence>MLQFGNELGLRYFMSRFAEGLHFFAYSITKNREVAEEIVSESFCKLWLGRTKAVSVQAVKSYLYLVTRNACYDYVDSTYYKAVDLGEELLWNKIENRSDILTQIIYSELIEQIVNELEKLPKYQAEVFRLAYLEGLDTQEICALLGTTANNIYFARSKALSALKLVFKKKDISLYGALLILKIFFLE</sequence>
<dbReference type="Pfam" id="PF04542">
    <property type="entry name" value="Sigma70_r2"/>
    <property type="match status" value="1"/>
</dbReference>
<feature type="domain" description="RNA polymerase sigma factor 70 region 4 type 2" evidence="6">
    <location>
        <begin position="111"/>
        <end position="163"/>
    </location>
</feature>
<dbReference type="Gene3D" id="1.10.10.10">
    <property type="entry name" value="Winged helix-like DNA-binding domain superfamily/Winged helix DNA-binding domain"/>
    <property type="match status" value="1"/>
</dbReference>
<evidence type="ECO:0000259" key="5">
    <source>
        <dbReference type="Pfam" id="PF04542"/>
    </source>
</evidence>
<dbReference type="Gene3D" id="1.10.1740.10">
    <property type="match status" value="1"/>
</dbReference>
<evidence type="ECO:0000256" key="4">
    <source>
        <dbReference type="ARBA" id="ARBA00023163"/>
    </source>
</evidence>
<dbReference type="InterPro" id="IPR013249">
    <property type="entry name" value="RNA_pol_sigma70_r4_t2"/>
</dbReference>
<dbReference type="Pfam" id="PF08281">
    <property type="entry name" value="Sigma70_r4_2"/>
    <property type="match status" value="1"/>
</dbReference>
<evidence type="ECO:0000313" key="7">
    <source>
        <dbReference type="EMBL" id="MFD2549347.1"/>
    </source>
</evidence>
<dbReference type="InterPro" id="IPR013324">
    <property type="entry name" value="RNA_pol_sigma_r3/r4-like"/>
</dbReference>
<evidence type="ECO:0000256" key="2">
    <source>
        <dbReference type="ARBA" id="ARBA00023015"/>
    </source>
</evidence>
<dbReference type="InterPro" id="IPR007627">
    <property type="entry name" value="RNA_pol_sigma70_r2"/>
</dbReference>
<evidence type="ECO:0000313" key="8">
    <source>
        <dbReference type="Proteomes" id="UP001597545"/>
    </source>
</evidence>
<dbReference type="InterPro" id="IPR013325">
    <property type="entry name" value="RNA_pol_sigma_r2"/>
</dbReference>
<dbReference type="SUPFAM" id="SSF88659">
    <property type="entry name" value="Sigma3 and sigma4 domains of RNA polymerase sigma factors"/>
    <property type="match status" value="1"/>
</dbReference>
<dbReference type="PANTHER" id="PTHR43133:SF46">
    <property type="entry name" value="RNA POLYMERASE SIGMA-70 FACTOR ECF SUBFAMILY"/>
    <property type="match status" value="1"/>
</dbReference>
<gene>
    <name evidence="7" type="ORF">ACFSR5_16985</name>
</gene>
<keyword evidence="3" id="KW-0731">Sigma factor</keyword>
<name>A0ABW5KK17_9SPHI</name>
<accession>A0ABW5KK17</accession>
<dbReference type="RefSeq" id="WP_380905664.1">
    <property type="nucleotide sequence ID" value="NZ_JBHUEG010000012.1"/>
</dbReference>
<keyword evidence="8" id="KW-1185">Reference proteome</keyword>
<feature type="domain" description="RNA polymerase sigma-70 region 2" evidence="5">
    <location>
        <begin position="16"/>
        <end position="75"/>
    </location>
</feature>
<dbReference type="SUPFAM" id="SSF88946">
    <property type="entry name" value="Sigma2 domain of RNA polymerase sigma factors"/>
    <property type="match status" value="1"/>
</dbReference>
<dbReference type="InterPro" id="IPR036388">
    <property type="entry name" value="WH-like_DNA-bd_sf"/>
</dbReference>
<comment type="caution">
    <text evidence="7">The sequence shown here is derived from an EMBL/GenBank/DDBJ whole genome shotgun (WGS) entry which is preliminary data.</text>
</comment>
<evidence type="ECO:0000259" key="6">
    <source>
        <dbReference type="Pfam" id="PF08281"/>
    </source>
</evidence>
<comment type="similarity">
    <text evidence="1">Belongs to the sigma-70 factor family. ECF subfamily.</text>
</comment>
<dbReference type="PANTHER" id="PTHR43133">
    <property type="entry name" value="RNA POLYMERASE ECF-TYPE SIGMA FACTO"/>
    <property type="match status" value="1"/>
</dbReference>
<dbReference type="Proteomes" id="UP001597545">
    <property type="component" value="Unassembled WGS sequence"/>
</dbReference>
<organism evidence="7 8">
    <name type="scientific">Sphingobacterium suaedae</name>
    <dbReference type="NCBI Taxonomy" id="1686402"/>
    <lineage>
        <taxon>Bacteria</taxon>
        <taxon>Pseudomonadati</taxon>
        <taxon>Bacteroidota</taxon>
        <taxon>Sphingobacteriia</taxon>
        <taxon>Sphingobacteriales</taxon>
        <taxon>Sphingobacteriaceae</taxon>
        <taxon>Sphingobacterium</taxon>
    </lineage>
</organism>
<dbReference type="InterPro" id="IPR014284">
    <property type="entry name" value="RNA_pol_sigma-70_dom"/>
</dbReference>
<reference evidence="8" key="1">
    <citation type="journal article" date="2019" name="Int. J. Syst. Evol. Microbiol.">
        <title>The Global Catalogue of Microorganisms (GCM) 10K type strain sequencing project: providing services to taxonomists for standard genome sequencing and annotation.</title>
        <authorList>
            <consortium name="The Broad Institute Genomics Platform"/>
            <consortium name="The Broad Institute Genome Sequencing Center for Infectious Disease"/>
            <person name="Wu L."/>
            <person name="Ma J."/>
        </authorList>
    </citation>
    <scope>NUCLEOTIDE SEQUENCE [LARGE SCALE GENOMIC DNA]</scope>
    <source>
        <strain evidence="8">KCTC 42662</strain>
    </source>
</reference>
<dbReference type="InterPro" id="IPR039425">
    <property type="entry name" value="RNA_pol_sigma-70-like"/>
</dbReference>
<proteinExistence type="inferred from homology"/>
<dbReference type="NCBIfam" id="TIGR02937">
    <property type="entry name" value="sigma70-ECF"/>
    <property type="match status" value="1"/>
</dbReference>
<evidence type="ECO:0000256" key="1">
    <source>
        <dbReference type="ARBA" id="ARBA00010641"/>
    </source>
</evidence>